<sequence>MIIVISIIIIFVLIGCVFIAMYVGWQLTHPKKQLILDSPLSYDLHHTNVEFKSRDQITKLKGWFIPNHSTEPAKMTIIFVHGYTKNREQDNFPFLCLAQSVVKAGYNVLLFDLRNSGDSSGSLTTLGQFEKYDVLGAIDWIQQNKKGKVGLLGVSMGASTAIQAAAKESSVTGIIADSPYHDLKTYLRTNLATWSNLPNFIFTPLIINLLRPLVRIKPEEVSPIKSVDDVYPRPILFIHSEGDQSISYKESEKMFNKHPDKFEFWKTKCGVHVRSFQQYPEEYTNKVISFFNKISD</sequence>
<accession>A0A6N9Q2R5</accession>
<dbReference type="SUPFAM" id="SSF53474">
    <property type="entry name" value="alpha/beta-Hydrolases"/>
    <property type="match status" value="1"/>
</dbReference>
<proteinExistence type="predicted"/>
<organism evidence="3 4">
    <name type="scientific">Chengkuizengella marina</name>
    <dbReference type="NCBI Taxonomy" id="2507566"/>
    <lineage>
        <taxon>Bacteria</taxon>
        <taxon>Bacillati</taxon>
        <taxon>Bacillota</taxon>
        <taxon>Bacilli</taxon>
        <taxon>Bacillales</taxon>
        <taxon>Paenibacillaceae</taxon>
        <taxon>Chengkuizengella</taxon>
    </lineage>
</organism>
<dbReference type="GO" id="GO:0016787">
    <property type="term" value="F:hydrolase activity"/>
    <property type="evidence" value="ECO:0007669"/>
    <property type="project" value="UniProtKB-KW"/>
</dbReference>
<dbReference type="PANTHER" id="PTHR43358:SF4">
    <property type="entry name" value="ALPHA_BETA HYDROLASE FOLD-1 DOMAIN-CONTAINING PROTEIN"/>
    <property type="match status" value="1"/>
</dbReference>
<dbReference type="Gene3D" id="3.40.50.1820">
    <property type="entry name" value="alpha/beta hydrolase"/>
    <property type="match status" value="1"/>
</dbReference>
<dbReference type="PANTHER" id="PTHR43358">
    <property type="entry name" value="ALPHA/BETA-HYDROLASE"/>
    <property type="match status" value="1"/>
</dbReference>
<keyword evidence="3" id="KW-0378">Hydrolase</keyword>
<dbReference type="RefSeq" id="WP_160645828.1">
    <property type="nucleotide sequence ID" value="NZ_SIJB01000020.1"/>
</dbReference>
<dbReference type="InterPro" id="IPR052920">
    <property type="entry name" value="DNA-binding_regulatory"/>
</dbReference>
<keyword evidence="1" id="KW-1133">Transmembrane helix</keyword>
<evidence type="ECO:0000259" key="2">
    <source>
        <dbReference type="Pfam" id="PF02129"/>
    </source>
</evidence>
<reference evidence="3 4" key="1">
    <citation type="submission" date="2019-01" db="EMBL/GenBank/DDBJ databases">
        <title>Chengkuizengella sp. nov., isolated from deep-sea sediment of East Pacific Ocean.</title>
        <authorList>
            <person name="Yang J."/>
            <person name="Lai Q."/>
            <person name="Shao Z."/>
        </authorList>
    </citation>
    <scope>NUCLEOTIDE SEQUENCE [LARGE SCALE GENOMIC DNA]</scope>
    <source>
        <strain evidence="3 4">YPA3-1-1</strain>
    </source>
</reference>
<feature type="domain" description="Xaa-Pro dipeptidyl-peptidase-like" evidence="2">
    <location>
        <begin position="77"/>
        <end position="196"/>
    </location>
</feature>
<dbReference type="Pfam" id="PF02129">
    <property type="entry name" value="Peptidase_S15"/>
    <property type="match status" value="1"/>
</dbReference>
<dbReference type="AlphaFoldDB" id="A0A6N9Q2R5"/>
<dbReference type="InterPro" id="IPR000383">
    <property type="entry name" value="Xaa-Pro-like_dom"/>
</dbReference>
<keyword evidence="1" id="KW-0812">Transmembrane</keyword>
<evidence type="ECO:0000256" key="1">
    <source>
        <dbReference type="SAM" id="Phobius"/>
    </source>
</evidence>
<comment type="caution">
    <text evidence="3">The sequence shown here is derived from an EMBL/GenBank/DDBJ whole genome shotgun (WGS) entry which is preliminary data.</text>
</comment>
<protein>
    <submittedName>
        <fullName evidence="3">Alpha/beta fold hydrolase</fullName>
    </submittedName>
</protein>
<gene>
    <name evidence="3" type="ORF">ERL59_08655</name>
</gene>
<feature type="transmembrane region" description="Helical" evidence="1">
    <location>
        <begin position="6"/>
        <end position="25"/>
    </location>
</feature>
<dbReference type="OrthoDB" id="9776685at2"/>
<evidence type="ECO:0000313" key="4">
    <source>
        <dbReference type="Proteomes" id="UP000448943"/>
    </source>
</evidence>
<dbReference type="EMBL" id="SIJB01000020">
    <property type="protein sequence ID" value="NBI29028.1"/>
    <property type="molecule type" value="Genomic_DNA"/>
</dbReference>
<evidence type="ECO:0000313" key="3">
    <source>
        <dbReference type="EMBL" id="NBI29028.1"/>
    </source>
</evidence>
<keyword evidence="1" id="KW-0472">Membrane</keyword>
<dbReference type="Proteomes" id="UP000448943">
    <property type="component" value="Unassembled WGS sequence"/>
</dbReference>
<keyword evidence="4" id="KW-1185">Reference proteome</keyword>
<dbReference type="InterPro" id="IPR029058">
    <property type="entry name" value="AB_hydrolase_fold"/>
</dbReference>
<name>A0A6N9Q2R5_9BACL</name>